<feature type="chain" id="PRO_5024422330" description="Nuclear transcription factor Y subunit" evidence="7">
    <location>
        <begin position="22"/>
        <end position="217"/>
    </location>
</feature>
<dbReference type="GO" id="GO:0003700">
    <property type="term" value="F:DNA-binding transcription factor activity"/>
    <property type="evidence" value="ECO:0007669"/>
    <property type="project" value="UniProtKB-UniRule"/>
</dbReference>
<dbReference type="Proteomes" id="UP000326458">
    <property type="component" value="Unassembled WGS sequence"/>
</dbReference>
<dbReference type="SMART" id="SM00521">
    <property type="entry name" value="CBF"/>
    <property type="match status" value="1"/>
</dbReference>
<evidence type="ECO:0000313" key="9">
    <source>
        <dbReference type="Proteomes" id="UP000326458"/>
    </source>
</evidence>
<dbReference type="PROSITE" id="PS51152">
    <property type="entry name" value="NFYA_HAP2_2"/>
    <property type="match status" value="1"/>
</dbReference>
<dbReference type="Gene3D" id="6.10.250.2430">
    <property type="match status" value="1"/>
</dbReference>
<protein>
    <recommendedName>
        <fullName evidence="6">Nuclear transcription factor Y subunit</fullName>
    </recommendedName>
</protein>
<comment type="caution">
    <text evidence="8">The sequence shown here is derived from an EMBL/GenBank/DDBJ whole genome shotgun (WGS) entry which is preliminary data.</text>
</comment>
<name>A0A5N3WBN6_MUNMU</name>
<keyword evidence="2 6" id="KW-0805">Transcription regulation</keyword>
<dbReference type="PANTHER" id="PTHR12632">
    <property type="entry name" value="TRANSCRIPTION FACTOR NF-Y ALPHA-RELATED"/>
    <property type="match status" value="1"/>
</dbReference>
<evidence type="ECO:0000256" key="5">
    <source>
        <dbReference type="ARBA" id="ARBA00023242"/>
    </source>
</evidence>
<dbReference type="GO" id="GO:0003677">
    <property type="term" value="F:DNA binding"/>
    <property type="evidence" value="ECO:0007669"/>
    <property type="project" value="UniProtKB-KW"/>
</dbReference>
<evidence type="ECO:0000256" key="6">
    <source>
        <dbReference type="RuleBase" id="RU367155"/>
    </source>
</evidence>
<keyword evidence="4 6" id="KW-0804">Transcription</keyword>
<sequence length="217" mass="23108">GGRTAIFEAVVVVSAAAGVQGQPLMVQASEGRLVTTGQHIMVQALPGGQGQTIMQIPVPPGQIQIQGGQVVQVEGQHIQQIAFQGQQVAQTAEGQTIIYQPLMQMAPLAGAQIVHTEADTNTTSSGQGTVPVTLPVADNVVNSGGMRTPLPGSKMLGEEPIYVNVKQYHLILKRRQAWERGKYLHESQHCHAMAQNPGMQDPSQVDEEAVTQIIQVA</sequence>
<comment type="subcellular location">
    <subcellularLocation>
        <location evidence="1 6">Nucleus</location>
    </subcellularLocation>
</comment>
<gene>
    <name evidence="8" type="ORF">FD754_002261</name>
</gene>
<dbReference type="Pfam" id="PF02045">
    <property type="entry name" value="CBFB_NFYA"/>
    <property type="match status" value="1"/>
</dbReference>
<dbReference type="InterPro" id="IPR001289">
    <property type="entry name" value="NFYA"/>
</dbReference>
<dbReference type="AlphaFoldDB" id="A0A5N3WBN6"/>
<evidence type="ECO:0000256" key="7">
    <source>
        <dbReference type="SAM" id="SignalP"/>
    </source>
</evidence>
<reference evidence="8 9" key="1">
    <citation type="submission" date="2019-06" db="EMBL/GenBank/DDBJ databases">
        <title>Discovery of a novel chromosome fission-fusion reversal in muntjac.</title>
        <authorList>
            <person name="Mudd A.B."/>
            <person name="Bredeson J.V."/>
            <person name="Baum R."/>
            <person name="Hockemeyer D."/>
            <person name="Rokhsar D.S."/>
        </authorList>
    </citation>
    <scope>NUCLEOTIDE SEQUENCE [LARGE SCALE GENOMIC DNA]</scope>
    <source>
        <strain evidence="8">UTSW_UCB_Mm</strain>
        <tissue evidence="8">Fibroblast cell line</tissue>
    </source>
</reference>
<comment type="subunit">
    <text evidence="6">Heterotrimer.</text>
</comment>
<evidence type="ECO:0000256" key="4">
    <source>
        <dbReference type="ARBA" id="ARBA00023163"/>
    </source>
</evidence>
<keyword evidence="3 6" id="KW-0238">DNA-binding</keyword>
<evidence type="ECO:0000313" key="8">
    <source>
        <dbReference type="EMBL" id="KAB0358105.1"/>
    </source>
</evidence>
<evidence type="ECO:0000256" key="2">
    <source>
        <dbReference type="ARBA" id="ARBA00023015"/>
    </source>
</evidence>
<feature type="non-terminal residue" evidence="8">
    <location>
        <position position="1"/>
    </location>
</feature>
<feature type="signal peptide" evidence="7">
    <location>
        <begin position="1"/>
        <end position="21"/>
    </location>
</feature>
<dbReference type="EMBL" id="VCEA01000001">
    <property type="protein sequence ID" value="KAB0358105.1"/>
    <property type="molecule type" value="Genomic_DNA"/>
</dbReference>
<dbReference type="GO" id="GO:0005634">
    <property type="term" value="C:nucleus"/>
    <property type="evidence" value="ECO:0007669"/>
    <property type="project" value="UniProtKB-SubCell"/>
</dbReference>
<keyword evidence="7" id="KW-0732">Signal</keyword>
<comment type="function">
    <text evidence="6">Component of the sequence-specific heterotrimeric transcription factor (NF-Y) which specifically recognizes a 5'-CCAAT-3' box motif found in the promoters of its target genes.</text>
</comment>
<keyword evidence="5 6" id="KW-0539">Nucleus</keyword>
<organism evidence="8 9">
    <name type="scientific">Muntiacus muntjak</name>
    <name type="common">Barking deer</name>
    <name type="synonym">Indian muntjac</name>
    <dbReference type="NCBI Taxonomy" id="9888"/>
    <lineage>
        <taxon>Eukaryota</taxon>
        <taxon>Metazoa</taxon>
        <taxon>Chordata</taxon>
        <taxon>Craniata</taxon>
        <taxon>Vertebrata</taxon>
        <taxon>Euteleostomi</taxon>
        <taxon>Mammalia</taxon>
        <taxon>Eutheria</taxon>
        <taxon>Laurasiatheria</taxon>
        <taxon>Artiodactyla</taxon>
        <taxon>Ruminantia</taxon>
        <taxon>Pecora</taxon>
        <taxon>Cervidae</taxon>
        <taxon>Muntiacinae</taxon>
        <taxon>Muntiacus</taxon>
    </lineage>
</organism>
<proteinExistence type="inferred from homology"/>
<keyword evidence="9" id="KW-1185">Reference proteome</keyword>
<evidence type="ECO:0000256" key="1">
    <source>
        <dbReference type="ARBA" id="ARBA00004123"/>
    </source>
</evidence>
<evidence type="ECO:0000256" key="3">
    <source>
        <dbReference type="ARBA" id="ARBA00023125"/>
    </source>
</evidence>
<comment type="similarity">
    <text evidence="6">Belongs to the NFYA/HAP2 subunit family.</text>
</comment>
<accession>A0A5N3WBN6</accession>